<proteinExistence type="predicted"/>
<dbReference type="EMBL" id="MVHE01000402">
    <property type="protein sequence ID" value="ORA01838.1"/>
    <property type="molecule type" value="Genomic_DNA"/>
</dbReference>
<evidence type="ECO:0000313" key="1">
    <source>
        <dbReference type="EMBL" id="ORA01838.1"/>
    </source>
</evidence>
<reference evidence="1 2" key="1">
    <citation type="submission" date="2017-02" db="EMBL/GenBank/DDBJ databases">
        <title>The new phylogeny of genus Mycobacterium.</title>
        <authorList>
            <person name="Tortoli E."/>
            <person name="Trovato A."/>
            <person name="Cirillo D.M."/>
        </authorList>
    </citation>
    <scope>NUCLEOTIDE SEQUENCE [LARGE SCALE GENOMIC DNA]</scope>
    <source>
        <strain evidence="1 2">DSM 45057</strain>
    </source>
</reference>
<name>A0A1W9YP43_MYCAN</name>
<sequence length="33" mass="3386">GNRTVPTVKFADGSTLTNPSADEVKAKLVKIAG</sequence>
<keyword evidence="2" id="KW-1185">Reference proteome</keyword>
<dbReference type="Gene3D" id="3.40.30.10">
    <property type="entry name" value="Glutaredoxin"/>
    <property type="match status" value="1"/>
</dbReference>
<dbReference type="AlphaFoldDB" id="A0A1W9YP43"/>
<accession>A0A1W9YP43</accession>
<gene>
    <name evidence="1" type="ORF">BST12_30005</name>
</gene>
<organism evidence="1 2">
    <name type="scientific">Mycobacterium angelicum</name>
    <dbReference type="NCBI Taxonomy" id="470074"/>
    <lineage>
        <taxon>Bacteria</taxon>
        <taxon>Bacillati</taxon>
        <taxon>Actinomycetota</taxon>
        <taxon>Actinomycetes</taxon>
        <taxon>Mycobacteriales</taxon>
        <taxon>Mycobacteriaceae</taxon>
        <taxon>Mycobacterium</taxon>
    </lineage>
</organism>
<protein>
    <submittedName>
        <fullName evidence="1">NrdH-redoxin</fullName>
    </submittedName>
</protein>
<comment type="caution">
    <text evidence="1">The sequence shown here is derived from an EMBL/GenBank/DDBJ whole genome shotgun (WGS) entry which is preliminary data.</text>
</comment>
<evidence type="ECO:0000313" key="2">
    <source>
        <dbReference type="Proteomes" id="UP000192284"/>
    </source>
</evidence>
<dbReference type="Proteomes" id="UP000192284">
    <property type="component" value="Unassembled WGS sequence"/>
</dbReference>
<feature type="non-terminal residue" evidence="1">
    <location>
        <position position="1"/>
    </location>
</feature>